<dbReference type="EMBL" id="FNFP01000004">
    <property type="protein sequence ID" value="SDK81414.1"/>
    <property type="molecule type" value="Genomic_DNA"/>
</dbReference>
<proteinExistence type="inferred from homology"/>
<dbReference type="PANTHER" id="PTHR36122">
    <property type="entry name" value="NICOTINAMIDE RIBOSIDE TRANSPORTER PNUC"/>
    <property type="match status" value="1"/>
</dbReference>
<dbReference type="Pfam" id="PF04973">
    <property type="entry name" value="NMN_transporter"/>
    <property type="match status" value="1"/>
</dbReference>
<evidence type="ECO:0000256" key="5">
    <source>
        <dbReference type="ARBA" id="ARBA00022692"/>
    </source>
</evidence>
<evidence type="ECO:0000256" key="7">
    <source>
        <dbReference type="ARBA" id="ARBA00023136"/>
    </source>
</evidence>
<evidence type="ECO:0000256" key="1">
    <source>
        <dbReference type="ARBA" id="ARBA00004651"/>
    </source>
</evidence>
<dbReference type="AlphaFoldDB" id="A0A1G9EZ19"/>
<feature type="transmembrane region" description="Helical" evidence="8">
    <location>
        <begin position="64"/>
        <end position="82"/>
    </location>
</feature>
<keyword evidence="10" id="KW-1185">Reference proteome</keyword>
<gene>
    <name evidence="9" type="ORF">SAMN05660472_02038</name>
</gene>
<feature type="transmembrane region" description="Helical" evidence="8">
    <location>
        <begin position="200"/>
        <end position="219"/>
    </location>
</feature>
<keyword evidence="6 8" id="KW-1133">Transmembrane helix</keyword>
<dbReference type="GO" id="GO:0005886">
    <property type="term" value="C:plasma membrane"/>
    <property type="evidence" value="ECO:0007669"/>
    <property type="project" value="UniProtKB-SubCell"/>
</dbReference>
<dbReference type="Proteomes" id="UP000198718">
    <property type="component" value="Unassembled WGS sequence"/>
</dbReference>
<protein>
    <submittedName>
        <fullName evidence="9">Nicotinamide mononucleotide transporter</fullName>
    </submittedName>
</protein>
<feature type="transmembrane region" description="Helical" evidence="8">
    <location>
        <begin position="176"/>
        <end position="194"/>
    </location>
</feature>
<feature type="transmembrane region" description="Helical" evidence="8">
    <location>
        <begin position="150"/>
        <end position="169"/>
    </location>
</feature>
<dbReference type="RefSeq" id="WP_090553593.1">
    <property type="nucleotide sequence ID" value="NZ_FNFP01000004.1"/>
</dbReference>
<evidence type="ECO:0000256" key="8">
    <source>
        <dbReference type="SAM" id="Phobius"/>
    </source>
</evidence>
<organism evidence="9 10">
    <name type="scientific">Natronincola ferrireducens</name>
    <dbReference type="NCBI Taxonomy" id="393762"/>
    <lineage>
        <taxon>Bacteria</taxon>
        <taxon>Bacillati</taxon>
        <taxon>Bacillota</taxon>
        <taxon>Clostridia</taxon>
        <taxon>Peptostreptococcales</taxon>
        <taxon>Natronincolaceae</taxon>
        <taxon>Natronincola</taxon>
    </lineage>
</organism>
<evidence type="ECO:0000313" key="9">
    <source>
        <dbReference type="EMBL" id="SDK81414.1"/>
    </source>
</evidence>
<evidence type="ECO:0000256" key="3">
    <source>
        <dbReference type="ARBA" id="ARBA00022448"/>
    </source>
</evidence>
<reference evidence="9 10" key="1">
    <citation type="submission" date="2016-10" db="EMBL/GenBank/DDBJ databases">
        <authorList>
            <person name="de Groot N.N."/>
        </authorList>
    </citation>
    <scope>NUCLEOTIDE SEQUENCE [LARGE SCALE GENOMIC DNA]</scope>
    <source>
        <strain evidence="9 10">DSM 18346</strain>
    </source>
</reference>
<dbReference type="InterPro" id="IPR006419">
    <property type="entry name" value="NMN_transpt_PnuC"/>
</dbReference>
<name>A0A1G9EZ19_9FIRM</name>
<evidence type="ECO:0000313" key="10">
    <source>
        <dbReference type="Proteomes" id="UP000198718"/>
    </source>
</evidence>
<sequence>MTIAMKIKNYFEDWSKFEISWLVISTVVMIGLSVAWGDNLMALISGITGVIGVVLCAKGKISTYFFATINVTLYAYICWGNNLYGEVMLNSLYFLPMNVVGFLLWRKNKGDSGDIICRKLTPKQIGMMISGLTIAVFIYWKFLVYLGGNLALIDAMTTIVSVVALILQVTRYAEQWLLWIVVNITSIIMWILLLGSDTSAVTMVVMWGAYLLNSIYGYYNWVKLSKEEAIA</sequence>
<evidence type="ECO:0000256" key="2">
    <source>
        <dbReference type="ARBA" id="ARBA00006669"/>
    </source>
</evidence>
<feature type="transmembrane region" description="Helical" evidence="8">
    <location>
        <begin position="125"/>
        <end position="144"/>
    </location>
</feature>
<dbReference type="PANTHER" id="PTHR36122:SF2">
    <property type="entry name" value="NICOTINAMIDE RIBOSIDE TRANSPORTER PNUC"/>
    <property type="match status" value="1"/>
</dbReference>
<accession>A0A1G9EZ19</accession>
<keyword evidence="7 8" id="KW-0472">Membrane</keyword>
<dbReference type="GO" id="GO:0034257">
    <property type="term" value="F:nicotinamide riboside transmembrane transporter activity"/>
    <property type="evidence" value="ECO:0007669"/>
    <property type="project" value="InterPro"/>
</dbReference>
<dbReference type="NCBIfam" id="TIGR01528">
    <property type="entry name" value="NMN_trans_PnuC"/>
    <property type="match status" value="1"/>
</dbReference>
<comment type="similarity">
    <text evidence="2">Belongs to the nicotinamide ribonucleoside (NR) uptake permease (TC 4.B.1) family.</text>
</comment>
<keyword evidence="5 8" id="KW-0812">Transmembrane</keyword>
<dbReference type="STRING" id="393762.SAMN05660472_02038"/>
<keyword evidence="3" id="KW-0813">Transport</keyword>
<keyword evidence="4" id="KW-1003">Cell membrane</keyword>
<feature type="transmembrane region" description="Helical" evidence="8">
    <location>
        <begin position="14"/>
        <end position="34"/>
    </location>
</feature>
<evidence type="ECO:0000256" key="6">
    <source>
        <dbReference type="ARBA" id="ARBA00022989"/>
    </source>
</evidence>
<comment type="subcellular location">
    <subcellularLocation>
        <location evidence="1">Cell membrane</location>
        <topology evidence="1">Multi-pass membrane protein</topology>
    </subcellularLocation>
</comment>
<dbReference type="OrthoDB" id="9791248at2"/>
<evidence type="ECO:0000256" key="4">
    <source>
        <dbReference type="ARBA" id="ARBA00022475"/>
    </source>
</evidence>
<feature type="transmembrane region" description="Helical" evidence="8">
    <location>
        <begin position="88"/>
        <end position="105"/>
    </location>
</feature>
<feature type="transmembrane region" description="Helical" evidence="8">
    <location>
        <begin position="40"/>
        <end position="57"/>
    </location>
</feature>